<dbReference type="EMBL" id="JAIWYP010000016">
    <property type="protein sequence ID" value="KAH3698521.1"/>
    <property type="molecule type" value="Genomic_DNA"/>
</dbReference>
<reference evidence="3" key="2">
    <citation type="submission" date="2020-11" db="EMBL/GenBank/DDBJ databases">
        <authorList>
            <person name="McCartney M.A."/>
            <person name="Auch B."/>
            <person name="Kono T."/>
            <person name="Mallez S."/>
            <person name="Becker A."/>
            <person name="Gohl D.M."/>
            <person name="Silverstein K.A.T."/>
            <person name="Koren S."/>
            <person name="Bechman K.B."/>
            <person name="Herman A."/>
            <person name="Abrahante J.E."/>
            <person name="Garbe J."/>
        </authorList>
    </citation>
    <scope>NUCLEOTIDE SEQUENCE</scope>
    <source>
        <strain evidence="3">Duluth1</strain>
        <tissue evidence="3">Whole animal</tissue>
    </source>
</reference>
<evidence type="ECO:0000313" key="4">
    <source>
        <dbReference type="Proteomes" id="UP000828390"/>
    </source>
</evidence>
<proteinExistence type="predicted"/>
<keyword evidence="2" id="KW-1133">Transmembrane helix</keyword>
<feature type="region of interest" description="Disordered" evidence="1">
    <location>
        <begin position="109"/>
        <end position="139"/>
    </location>
</feature>
<comment type="caution">
    <text evidence="3">The sequence shown here is derived from an EMBL/GenBank/DDBJ whole genome shotgun (WGS) entry which is preliminary data.</text>
</comment>
<dbReference type="AlphaFoldDB" id="A0A9D3YG53"/>
<reference evidence="3" key="1">
    <citation type="journal article" date="2019" name="bioRxiv">
        <title>The Genome of the Zebra Mussel, Dreissena polymorpha: A Resource for Invasive Species Research.</title>
        <authorList>
            <person name="McCartney M.A."/>
            <person name="Auch B."/>
            <person name="Kono T."/>
            <person name="Mallez S."/>
            <person name="Zhang Y."/>
            <person name="Obille A."/>
            <person name="Becker A."/>
            <person name="Abrahante J.E."/>
            <person name="Garbe J."/>
            <person name="Badalamenti J.P."/>
            <person name="Herman A."/>
            <person name="Mangelson H."/>
            <person name="Liachko I."/>
            <person name="Sullivan S."/>
            <person name="Sone E.D."/>
            <person name="Koren S."/>
            <person name="Silverstein K.A.T."/>
            <person name="Beckman K.B."/>
            <person name="Gohl D.M."/>
        </authorList>
    </citation>
    <scope>NUCLEOTIDE SEQUENCE</scope>
    <source>
        <strain evidence="3">Duluth1</strain>
        <tissue evidence="3">Whole animal</tissue>
    </source>
</reference>
<organism evidence="3 4">
    <name type="scientific">Dreissena polymorpha</name>
    <name type="common">Zebra mussel</name>
    <name type="synonym">Mytilus polymorpha</name>
    <dbReference type="NCBI Taxonomy" id="45954"/>
    <lineage>
        <taxon>Eukaryota</taxon>
        <taxon>Metazoa</taxon>
        <taxon>Spiralia</taxon>
        <taxon>Lophotrochozoa</taxon>
        <taxon>Mollusca</taxon>
        <taxon>Bivalvia</taxon>
        <taxon>Autobranchia</taxon>
        <taxon>Heteroconchia</taxon>
        <taxon>Euheterodonta</taxon>
        <taxon>Imparidentia</taxon>
        <taxon>Neoheterodontei</taxon>
        <taxon>Myida</taxon>
        <taxon>Dreissenoidea</taxon>
        <taxon>Dreissenidae</taxon>
        <taxon>Dreissena</taxon>
    </lineage>
</organism>
<evidence type="ECO:0000256" key="1">
    <source>
        <dbReference type="SAM" id="MobiDB-lite"/>
    </source>
</evidence>
<feature type="compositionally biased region" description="Basic and acidic residues" evidence="1">
    <location>
        <begin position="109"/>
        <end position="126"/>
    </location>
</feature>
<keyword evidence="2" id="KW-0472">Membrane</keyword>
<accession>A0A9D3YG53</accession>
<feature type="transmembrane region" description="Helical" evidence="2">
    <location>
        <begin position="61"/>
        <end position="84"/>
    </location>
</feature>
<sequence length="139" mass="15053">MSSSVCVITALDPKLSRNNISANASCGVYTRNYFSSNSGNTSPQSQQQASTQMTSGYSGGAMAGLAFAMLIPGIVIGAALLYFLRTKRLVRKEQLRMCFIPRFGTGGRRLNEKMDGDMEPIDDPHDAQPAQVHAYDSPQ</sequence>
<protein>
    <submittedName>
        <fullName evidence="3">Uncharacterized protein</fullName>
    </submittedName>
</protein>
<name>A0A9D3YG53_DREPO</name>
<gene>
    <name evidence="3" type="ORF">DPMN_086048</name>
</gene>
<keyword evidence="4" id="KW-1185">Reference proteome</keyword>
<keyword evidence="2" id="KW-0812">Transmembrane</keyword>
<evidence type="ECO:0000256" key="2">
    <source>
        <dbReference type="SAM" id="Phobius"/>
    </source>
</evidence>
<dbReference type="Proteomes" id="UP000828390">
    <property type="component" value="Unassembled WGS sequence"/>
</dbReference>
<evidence type="ECO:0000313" key="3">
    <source>
        <dbReference type="EMBL" id="KAH3698521.1"/>
    </source>
</evidence>